<feature type="compositionally biased region" description="Polar residues" evidence="1">
    <location>
        <begin position="374"/>
        <end position="386"/>
    </location>
</feature>
<feature type="compositionally biased region" description="Basic and acidic residues" evidence="1">
    <location>
        <begin position="461"/>
        <end position="488"/>
    </location>
</feature>
<feature type="compositionally biased region" description="Basic and acidic residues" evidence="1">
    <location>
        <begin position="49"/>
        <end position="59"/>
    </location>
</feature>
<feature type="compositionally biased region" description="Basic and acidic residues" evidence="1">
    <location>
        <begin position="588"/>
        <end position="621"/>
    </location>
</feature>
<dbReference type="AlphaFoldDB" id="A0A9P0F4F4"/>
<proteinExistence type="predicted"/>
<evidence type="ECO:0000256" key="1">
    <source>
        <dbReference type="SAM" id="MobiDB-lite"/>
    </source>
</evidence>
<keyword evidence="3" id="KW-1185">Reference proteome</keyword>
<protein>
    <submittedName>
        <fullName evidence="2">Uncharacterized protein</fullName>
    </submittedName>
</protein>
<evidence type="ECO:0000313" key="2">
    <source>
        <dbReference type="EMBL" id="CAH0391571.1"/>
    </source>
</evidence>
<feature type="region of interest" description="Disordered" evidence="1">
    <location>
        <begin position="236"/>
        <end position="489"/>
    </location>
</feature>
<evidence type="ECO:0000313" key="3">
    <source>
        <dbReference type="Proteomes" id="UP001152759"/>
    </source>
</evidence>
<feature type="region of interest" description="Disordered" evidence="1">
    <location>
        <begin position="35"/>
        <end position="59"/>
    </location>
</feature>
<feature type="compositionally biased region" description="Basic and acidic residues" evidence="1">
    <location>
        <begin position="342"/>
        <end position="372"/>
    </location>
</feature>
<feature type="region of interest" description="Disordered" evidence="1">
    <location>
        <begin position="588"/>
        <end position="631"/>
    </location>
</feature>
<feature type="compositionally biased region" description="Low complexity" evidence="1">
    <location>
        <begin position="395"/>
        <end position="407"/>
    </location>
</feature>
<gene>
    <name evidence="2" type="ORF">BEMITA_LOCUS10173</name>
</gene>
<name>A0A9P0F4F4_BEMTA</name>
<accession>A0A9P0F4F4</accession>
<dbReference type="Proteomes" id="UP001152759">
    <property type="component" value="Chromosome 6"/>
</dbReference>
<sequence length="843" mass="93045">MIDYQGVSNEHLNNRFFTVASDEKLSIVDDYSLGKGSRSGGWGGEAADEPSKKGENIDPGEKIKIEDCAVTCATHFGDIEQSHTKLIPIAVPSLSANGRICSCVLNYKQIESYLIEKRVDTVEFFGRAEKSFCSLRFWIDGKVPIQIPYEERANVLKSLFSLRRTDSGKGLPETVEEAGEQSSEGTSDSGGKRAPKTLKKSLSLPNLRGTDSEKSLPETSKDGALRAKFLKKSLSLPNLKRSESGKSPSETSKEGEQTFGGTSEDWGKRAPTTLKKSLSLPILRGTDSEKSLPETSEDEAQRGSNTLKKSSSLPNLKGTPPGTPKTVEEKEETPGSPRSRRSSGDEKEEAKNPSDPKNETTEPGKASPERKLSRQPSGSEAGTSKASPEIVEEGSTLSRESSRTSSLTKKEETESAKASPERRLSRQSSGAKEEASGRSKPVSEIVEEEPSIPSSYVSSADHSRLLEKKHSKRPSVEFKEPEAEELKRGKQGRLLTRLSRLSTTNRPEDIPEDKIVVGTFASKKAWFNVTICKVTCRTTFGFVKADDMQKIPFTVAKVSEDETECQCLVNVGTIKKLKMFDPKGHTFKVDRMPDLGPKRKSKPEPKPESKPEPKPEPKPALKPDGAPVDPLQIDDEVMKTRYADFITQCKRFYCAGKVYLENIMTEVEIPYETHKKELEAQEMVAKSGKSKAAWYLGNPGGAKSGAKMPDDNKILMGTVKRTDNQEVLSEEICQGKCDKRYGILELYPGGKCIGYTLGTIARSKKTCNCHLNIDEIEAFFEEQARDLPKKIFEEFVQACKQAGRDVHEAGVRFLTTRTKIKFHAFDSQDSDGEQATSCWKQCA</sequence>
<feature type="compositionally biased region" description="Polar residues" evidence="1">
    <location>
        <begin position="302"/>
        <end position="314"/>
    </location>
</feature>
<organism evidence="2 3">
    <name type="scientific">Bemisia tabaci</name>
    <name type="common">Sweetpotato whitefly</name>
    <name type="synonym">Aleurodes tabaci</name>
    <dbReference type="NCBI Taxonomy" id="7038"/>
    <lineage>
        <taxon>Eukaryota</taxon>
        <taxon>Metazoa</taxon>
        <taxon>Ecdysozoa</taxon>
        <taxon>Arthropoda</taxon>
        <taxon>Hexapoda</taxon>
        <taxon>Insecta</taxon>
        <taxon>Pterygota</taxon>
        <taxon>Neoptera</taxon>
        <taxon>Paraneoptera</taxon>
        <taxon>Hemiptera</taxon>
        <taxon>Sternorrhyncha</taxon>
        <taxon>Aleyrodoidea</taxon>
        <taxon>Aleyrodidae</taxon>
        <taxon>Aleyrodinae</taxon>
        <taxon>Bemisia</taxon>
    </lineage>
</organism>
<feature type="compositionally biased region" description="Polar residues" evidence="1">
    <location>
        <begin position="180"/>
        <end position="189"/>
    </location>
</feature>
<dbReference type="EMBL" id="OU963867">
    <property type="protein sequence ID" value="CAH0391571.1"/>
    <property type="molecule type" value="Genomic_DNA"/>
</dbReference>
<feature type="compositionally biased region" description="Basic and acidic residues" evidence="1">
    <location>
        <begin position="408"/>
        <end position="424"/>
    </location>
</feature>
<reference evidence="2" key="1">
    <citation type="submission" date="2021-12" db="EMBL/GenBank/DDBJ databases">
        <authorList>
            <person name="King R."/>
        </authorList>
    </citation>
    <scope>NUCLEOTIDE SEQUENCE</scope>
</reference>
<feature type="region of interest" description="Disordered" evidence="1">
    <location>
        <begin position="169"/>
        <end position="224"/>
    </location>
</feature>
<feature type="compositionally biased region" description="Basic and acidic residues" evidence="1">
    <location>
        <begin position="210"/>
        <end position="224"/>
    </location>
</feature>